<sequence length="482" mass="52068">MFTVAELAMQRPLPPSSSTIFTTNKTIPPVEEVFSSSKDASQIDINRNTSELAPVDGGFGAWSFLLAAFLVENIVWGFPNAFGVFLDAYLKDPEYTSQPNAQLLLPLIGTLTSGIIYCSGPFTYPLIYRYPQHCRKSMWFGALLCWASLFGASYTTNVVNLILFQGVLYAIGGTLLYNPCLLYMSEWFVARRGLANGVISAGTATGGLILPLILPGLLDRFGTSASLRILAIAFAVLLLPVLPFLRGRLPHSRVRGPVARSTTATGHWEWVKYTRIQMLFIVNTLQGFGYFVPVIWLPTFASDLNLSATKSSLTLALLNGASVVSRLVVGQLSDVIDPWLLALATLIGTCLSTFVLWGVLSYSFTGLIAFGLAYGSLAGGWSSIWTGFMRDFPRDDPQVATTIIGYLMLSRGLGNILSTPISTALSRPHPEGFVSAHLGFDVGGGRFENVIVYAGTCFAGAALIAGIAWIVERARLKGLTSA</sequence>
<dbReference type="InterPro" id="IPR050327">
    <property type="entry name" value="Proton-linked_MCT"/>
</dbReference>
<gene>
    <name evidence="4" type="ORF">M408DRAFT_16862</name>
</gene>
<reference evidence="5" key="2">
    <citation type="submission" date="2015-01" db="EMBL/GenBank/DDBJ databases">
        <title>Evolutionary Origins and Diversification of the Mycorrhizal Mutualists.</title>
        <authorList>
            <consortium name="DOE Joint Genome Institute"/>
            <consortium name="Mycorrhizal Genomics Consortium"/>
            <person name="Kohler A."/>
            <person name="Kuo A."/>
            <person name="Nagy L.G."/>
            <person name="Floudas D."/>
            <person name="Copeland A."/>
            <person name="Barry K.W."/>
            <person name="Cichocki N."/>
            <person name="Veneault-Fourrey C."/>
            <person name="LaButti K."/>
            <person name="Lindquist E.A."/>
            <person name="Lipzen A."/>
            <person name="Lundell T."/>
            <person name="Morin E."/>
            <person name="Murat C."/>
            <person name="Riley R."/>
            <person name="Ohm R."/>
            <person name="Sun H."/>
            <person name="Tunlid A."/>
            <person name="Henrissat B."/>
            <person name="Grigoriev I.V."/>
            <person name="Hibbett D.S."/>
            <person name="Martin F."/>
        </authorList>
    </citation>
    <scope>NUCLEOTIDE SEQUENCE [LARGE SCALE GENOMIC DNA]</scope>
    <source>
        <strain evidence="5">MAFF 305830</strain>
    </source>
</reference>
<comment type="subcellular location">
    <subcellularLocation>
        <location evidence="1">Membrane</location>
        <topology evidence="1">Multi-pass membrane protein</topology>
    </subcellularLocation>
</comment>
<reference evidence="4 5" key="1">
    <citation type="submission" date="2014-04" db="EMBL/GenBank/DDBJ databases">
        <authorList>
            <consortium name="DOE Joint Genome Institute"/>
            <person name="Kuo A."/>
            <person name="Zuccaro A."/>
            <person name="Kohler A."/>
            <person name="Nagy L.G."/>
            <person name="Floudas D."/>
            <person name="Copeland A."/>
            <person name="Barry K.W."/>
            <person name="Cichocki N."/>
            <person name="Veneault-Fourrey C."/>
            <person name="LaButti K."/>
            <person name="Lindquist E.A."/>
            <person name="Lipzen A."/>
            <person name="Lundell T."/>
            <person name="Morin E."/>
            <person name="Murat C."/>
            <person name="Sun H."/>
            <person name="Tunlid A."/>
            <person name="Henrissat B."/>
            <person name="Grigoriev I.V."/>
            <person name="Hibbett D.S."/>
            <person name="Martin F."/>
            <person name="Nordberg H.P."/>
            <person name="Cantor M.N."/>
            <person name="Hua S.X."/>
        </authorList>
    </citation>
    <scope>NUCLEOTIDE SEQUENCE [LARGE SCALE GENOMIC DNA]</scope>
    <source>
        <strain evidence="4 5">MAFF 305830</strain>
    </source>
</reference>
<dbReference type="Proteomes" id="UP000054097">
    <property type="component" value="Unassembled WGS sequence"/>
</dbReference>
<comment type="similarity">
    <text evidence="2">Belongs to the major facilitator superfamily. Monocarboxylate porter (TC 2.A.1.13) family.</text>
</comment>
<feature type="transmembrane region" description="Helical" evidence="3">
    <location>
        <begin position="162"/>
        <end position="182"/>
    </location>
</feature>
<dbReference type="GO" id="GO:0022857">
    <property type="term" value="F:transmembrane transporter activity"/>
    <property type="evidence" value="ECO:0007669"/>
    <property type="project" value="InterPro"/>
</dbReference>
<feature type="transmembrane region" description="Helical" evidence="3">
    <location>
        <begin position="59"/>
        <end position="83"/>
    </location>
</feature>
<evidence type="ECO:0000313" key="5">
    <source>
        <dbReference type="Proteomes" id="UP000054097"/>
    </source>
</evidence>
<keyword evidence="5" id="KW-1185">Reference proteome</keyword>
<dbReference type="InterPro" id="IPR011701">
    <property type="entry name" value="MFS"/>
</dbReference>
<dbReference type="Pfam" id="PF07690">
    <property type="entry name" value="MFS_1"/>
    <property type="match status" value="1"/>
</dbReference>
<proteinExistence type="inferred from homology"/>
<feature type="transmembrane region" description="Helical" evidence="3">
    <location>
        <begin position="226"/>
        <end position="245"/>
    </location>
</feature>
<dbReference type="OrthoDB" id="2213137at2759"/>
<dbReference type="PANTHER" id="PTHR11360:SF287">
    <property type="entry name" value="MFS MONOCARBOXYLATE TRANSPORTER"/>
    <property type="match status" value="1"/>
</dbReference>
<feature type="transmembrane region" description="Helical" evidence="3">
    <location>
        <begin position="450"/>
        <end position="471"/>
    </location>
</feature>
<feature type="transmembrane region" description="Helical" evidence="3">
    <location>
        <begin position="278"/>
        <end position="297"/>
    </location>
</feature>
<keyword evidence="3" id="KW-0812">Transmembrane</keyword>
<dbReference type="Gene3D" id="1.20.1250.20">
    <property type="entry name" value="MFS general substrate transporter like domains"/>
    <property type="match status" value="2"/>
</dbReference>
<feature type="transmembrane region" description="Helical" evidence="3">
    <location>
        <begin position="367"/>
        <end position="388"/>
    </location>
</feature>
<evidence type="ECO:0000256" key="2">
    <source>
        <dbReference type="ARBA" id="ARBA00006727"/>
    </source>
</evidence>
<feature type="transmembrane region" description="Helical" evidence="3">
    <location>
        <begin position="139"/>
        <end position="156"/>
    </location>
</feature>
<feature type="transmembrane region" description="Helical" evidence="3">
    <location>
        <begin position="339"/>
        <end position="360"/>
    </location>
</feature>
<keyword evidence="3" id="KW-0472">Membrane</keyword>
<name>A0A0C3B5G2_SERVB</name>
<protein>
    <recommendedName>
        <fullName evidence="6">Major facilitator superfamily (MFS) profile domain-containing protein</fullName>
    </recommendedName>
</protein>
<evidence type="ECO:0008006" key="6">
    <source>
        <dbReference type="Google" id="ProtNLM"/>
    </source>
</evidence>
<feature type="transmembrane region" description="Helical" evidence="3">
    <location>
        <begin position="194"/>
        <end position="214"/>
    </location>
</feature>
<keyword evidence="3" id="KW-1133">Transmembrane helix</keyword>
<dbReference type="GO" id="GO:0016020">
    <property type="term" value="C:membrane"/>
    <property type="evidence" value="ECO:0007669"/>
    <property type="project" value="UniProtKB-SubCell"/>
</dbReference>
<evidence type="ECO:0000313" key="4">
    <source>
        <dbReference type="EMBL" id="KIM26701.1"/>
    </source>
</evidence>
<organism evidence="4 5">
    <name type="scientific">Serendipita vermifera MAFF 305830</name>
    <dbReference type="NCBI Taxonomy" id="933852"/>
    <lineage>
        <taxon>Eukaryota</taxon>
        <taxon>Fungi</taxon>
        <taxon>Dikarya</taxon>
        <taxon>Basidiomycota</taxon>
        <taxon>Agaricomycotina</taxon>
        <taxon>Agaricomycetes</taxon>
        <taxon>Sebacinales</taxon>
        <taxon>Serendipitaceae</taxon>
        <taxon>Serendipita</taxon>
    </lineage>
</organism>
<dbReference type="AlphaFoldDB" id="A0A0C3B5G2"/>
<dbReference type="STRING" id="933852.A0A0C3B5G2"/>
<evidence type="ECO:0000256" key="1">
    <source>
        <dbReference type="ARBA" id="ARBA00004141"/>
    </source>
</evidence>
<feature type="transmembrane region" description="Helical" evidence="3">
    <location>
        <begin position="103"/>
        <end position="127"/>
    </location>
</feature>
<dbReference type="PANTHER" id="PTHR11360">
    <property type="entry name" value="MONOCARBOXYLATE TRANSPORTER"/>
    <property type="match status" value="1"/>
</dbReference>
<dbReference type="SUPFAM" id="SSF103473">
    <property type="entry name" value="MFS general substrate transporter"/>
    <property type="match status" value="1"/>
</dbReference>
<dbReference type="HOGENOM" id="CLU_001265_1_2_1"/>
<evidence type="ECO:0000256" key="3">
    <source>
        <dbReference type="SAM" id="Phobius"/>
    </source>
</evidence>
<dbReference type="EMBL" id="KN824304">
    <property type="protein sequence ID" value="KIM26701.1"/>
    <property type="molecule type" value="Genomic_DNA"/>
</dbReference>
<dbReference type="InterPro" id="IPR036259">
    <property type="entry name" value="MFS_trans_sf"/>
</dbReference>
<accession>A0A0C3B5G2</accession>